<gene>
    <name evidence="2" type="ORF">IAC52_00885</name>
</gene>
<evidence type="ECO:0000256" key="1">
    <source>
        <dbReference type="SAM" id="Phobius"/>
    </source>
</evidence>
<evidence type="ECO:0000313" key="2">
    <source>
        <dbReference type="EMBL" id="HIU44842.1"/>
    </source>
</evidence>
<dbReference type="AlphaFoldDB" id="A0A9D1S2V7"/>
<name>A0A9D1S2V7_9FIRM</name>
<dbReference type="Proteomes" id="UP000824070">
    <property type="component" value="Unassembled WGS sequence"/>
</dbReference>
<keyword evidence="1" id="KW-0472">Membrane</keyword>
<evidence type="ECO:0008006" key="4">
    <source>
        <dbReference type="Google" id="ProtNLM"/>
    </source>
</evidence>
<protein>
    <recommendedName>
        <fullName evidence="4">Zinc ribbon domain-containing protein</fullName>
    </recommendedName>
</protein>
<reference evidence="2" key="2">
    <citation type="journal article" date="2021" name="PeerJ">
        <title>Extensive microbial diversity within the chicken gut microbiome revealed by metagenomics and culture.</title>
        <authorList>
            <person name="Gilroy R."/>
            <person name="Ravi A."/>
            <person name="Getino M."/>
            <person name="Pursley I."/>
            <person name="Horton D.L."/>
            <person name="Alikhan N.F."/>
            <person name="Baker D."/>
            <person name="Gharbi K."/>
            <person name="Hall N."/>
            <person name="Watson M."/>
            <person name="Adriaenssens E.M."/>
            <person name="Foster-Nyarko E."/>
            <person name="Jarju S."/>
            <person name="Secka A."/>
            <person name="Antonio M."/>
            <person name="Oren A."/>
            <person name="Chaudhuri R.R."/>
            <person name="La Ragione R."/>
            <person name="Hildebrand F."/>
            <person name="Pallen M.J."/>
        </authorList>
    </citation>
    <scope>NUCLEOTIDE SEQUENCE</scope>
    <source>
        <strain evidence="2">ChiGjej1B1-22543</strain>
    </source>
</reference>
<proteinExistence type="predicted"/>
<keyword evidence="1" id="KW-0812">Transmembrane</keyword>
<keyword evidence="1" id="KW-1133">Transmembrane helix</keyword>
<accession>A0A9D1S2V7</accession>
<sequence length="88" mass="9519">MSKECPNCGYAFSASDAKCPYCGTANPDYVPTAKPVAARPASPTQNYVSNAGSNQTPAKKKEPNWIIFIILLIICWPIAIVYLLVKIA</sequence>
<feature type="transmembrane region" description="Helical" evidence="1">
    <location>
        <begin position="65"/>
        <end position="85"/>
    </location>
</feature>
<evidence type="ECO:0000313" key="3">
    <source>
        <dbReference type="Proteomes" id="UP000824070"/>
    </source>
</evidence>
<organism evidence="2 3">
    <name type="scientific">Candidatus Alloenteromonas pullicola</name>
    <dbReference type="NCBI Taxonomy" id="2840784"/>
    <lineage>
        <taxon>Bacteria</taxon>
        <taxon>Bacillati</taxon>
        <taxon>Bacillota</taxon>
        <taxon>Bacillota incertae sedis</taxon>
        <taxon>Candidatus Alloenteromonas</taxon>
    </lineage>
</organism>
<comment type="caution">
    <text evidence="2">The sequence shown here is derived from an EMBL/GenBank/DDBJ whole genome shotgun (WGS) entry which is preliminary data.</text>
</comment>
<reference evidence="2" key="1">
    <citation type="submission" date="2020-10" db="EMBL/GenBank/DDBJ databases">
        <authorList>
            <person name="Gilroy R."/>
        </authorList>
    </citation>
    <scope>NUCLEOTIDE SEQUENCE</scope>
    <source>
        <strain evidence="2">ChiGjej1B1-22543</strain>
    </source>
</reference>
<dbReference type="EMBL" id="DVMV01000008">
    <property type="protein sequence ID" value="HIU44842.1"/>
    <property type="molecule type" value="Genomic_DNA"/>
</dbReference>